<comment type="caution">
    <text evidence="2">The sequence shown here is derived from an EMBL/GenBank/DDBJ whole genome shotgun (WGS) entry which is preliminary data.</text>
</comment>
<evidence type="ECO:0000256" key="1">
    <source>
        <dbReference type="SAM" id="MobiDB-lite"/>
    </source>
</evidence>
<evidence type="ECO:0000313" key="2">
    <source>
        <dbReference type="EMBL" id="KAF9790717.1"/>
    </source>
</evidence>
<reference evidence="2" key="2">
    <citation type="submission" date="2020-11" db="EMBL/GenBank/DDBJ databases">
        <authorList>
            <consortium name="DOE Joint Genome Institute"/>
            <person name="Kuo A."/>
            <person name="Miyauchi S."/>
            <person name="Kiss E."/>
            <person name="Drula E."/>
            <person name="Kohler A."/>
            <person name="Sanchez-Garcia M."/>
            <person name="Andreopoulos B."/>
            <person name="Barry K.W."/>
            <person name="Bonito G."/>
            <person name="Buee M."/>
            <person name="Carver A."/>
            <person name="Chen C."/>
            <person name="Cichocki N."/>
            <person name="Clum A."/>
            <person name="Culley D."/>
            <person name="Crous P.W."/>
            <person name="Fauchery L."/>
            <person name="Girlanda M."/>
            <person name="Hayes R."/>
            <person name="Keri Z."/>
            <person name="Labutti K."/>
            <person name="Lipzen A."/>
            <person name="Lombard V."/>
            <person name="Magnuson J."/>
            <person name="Maillard F."/>
            <person name="Morin E."/>
            <person name="Murat C."/>
            <person name="Nolan M."/>
            <person name="Ohm R."/>
            <person name="Pangilinan J."/>
            <person name="Pereira M."/>
            <person name="Perotto S."/>
            <person name="Peter M."/>
            <person name="Riley R."/>
            <person name="Sitrit Y."/>
            <person name="Stielow B."/>
            <person name="Szollosi G."/>
            <person name="Zifcakova L."/>
            <person name="Stursova M."/>
            <person name="Spatafora J.W."/>
            <person name="Tedersoo L."/>
            <person name="Vaario L.-M."/>
            <person name="Yamada A."/>
            <person name="Yan M."/>
            <person name="Wang P."/>
            <person name="Xu J."/>
            <person name="Bruns T."/>
            <person name="Baldrian P."/>
            <person name="Vilgalys R."/>
            <person name="Henrissat B."/>
            <person name="Grigoriev I.V."/>
            <person name="Hibbett D."/>
            <person name="Nagy L.G."/>
            <person name="Martin F.M."/>
        </authorList>
    </citation>
    <scope>NUCLEOTIDE SEQUENCE</scope>
    <source>
        <strain evidence="2">UH-Tt-Lm1</strain>
    </source>
</reference>
<accession>A0A9P6LBH4</accession>
<feature type="region of interest" description="Disordered" evidence="1">
    <location>
        <begin position="168"/>
        <end position="221"/>
    </location>
</feature>
<feature type="compositionally biased region" description="Polar residues" evidence="1">
    <location>
        <begin position="203"/>
        <end position="220"/>
    </location>
</feature>
<dbReference type="OrthoDB" id="3254613at2759"/>
<keyword evidence="3" id="KW-1185">Reference proteome</keyword>
<dbReference type="AlphaFoldDB" id="A0A9P6LBH4"/>
<sequence>MPPGKSLRYEAAHRALLDRSRNLPPETSPEDLRIRTLEHATAFLHAQIQEAQEYTEQLRRCLADRETKLGEHQGYQREKWRTDRRLTALKVLMESSRVPYQMVPKIPEDEMASLPAREQANLTSFFQRGSRKAPLRFNCAVTGKGLERRILKQVSPLLLKPPLPPTRSSSFWAPDIHPPLHARRKQSEKMIDTASTREGPWASPSSSYSVDEGTTTSALSPKTIPDDILGATHNGIARILSPILRSEEEIIAEMGEITLPAYAWDLLEDLDYVLDKVPLQSSSSRFDGSPSPLLVTPLDWEYPLREPSIVSPLRTATVRIPDRRLADALLSSPESETTPQKRERTHKVSLDPAFFKDDSRSDKLGEAAPIRHSIHVAIEEEERKPRGLLKRKSFVTFSRVSRSSDRRVESVPSTPRKNIVSMVKMRMPSISRFR</sequence>
<organism evidence="2 3">
    <name type="scientific">Thelephora terrestris</name>
    <dbReference type="NCBI Taxonomy" id="56493"/>
    <lineage>
        <taxon>Eukaryota</taxon>
        <taxon>Fungi</taxon>
        <taxon>Dikarya</taxon>
        <taxon>Basidiomycota</taxon>
        <taxon>Agaricomycotina</taxon>
        <taxon>Agaricomycetes</taxon>
        <taxon>Thelephorales</taxon>
        <taxon>Thelephoraceae</taxon>
        <taxon>Thelephora</taxon>
    </lineage>
</organism>
<proteinExistence type="predicted"/>
<gene>
    <name evidence="2" type="ORF">BJ322DRAFT_409447</name>
</gene>
<dbReference type="EMBL" id="WIUZ02000002">
    <property type="protein sequence ID" value="KAF9790717.1"/>
    <property type="molecule type" value="Genomic_DNA"/>
</dbReference>
<evidence type="ECO:0000313" key="3">
    <source>
        <dbReference type="Proteomes" id="UP000736335"/>
    </source>
</evidence>
<protein>
    <submittedName>
        <fullName evidence="2">Uncharacterized protein</fullName>
    </submittedName>
</protein>
<name>A0A9P6LBH4_9AGAM</name>
<dbReference type="Proteomes" id="UP000736335">
    <property type="component" value="Unassembled WGS sequence"/>
</dbReference>
<reference evidence="2" key="1">
    <citation type="journal article" date="2020" name="Nat. Commun.">
        <title>Large-scale genome sequencing of mycorrhizal fungi provides insights into the early evolution of symbiotic traits.</title>
        <authorList>
            <person name="Miyauchi S."/>
            <person name="Kiss E."/>
            <person name="Kuo A."/>
            <person name="Drula E."/>
            <person name="Kohler A."/>
            <person name="Sanchez-Garcia M."/>
            <person name="Morin E."/>
            <person name="Andreopoulos B."/>
            <person name="Barry K.W."/>
            <person name="Bonito G."/>
            <person name="Buee M."/>
            <person name="Carver A."/>
            <person name="Chen C."/>
            <person name="Cichocki N."/>
            <person name="Clum A."/>
            <person name="Culley D."/>
            <person name="Crous P.W."/>
            <person name="Fauchery L."/>
            <person name="Girlanda M."/>
            <person name="Hayes R.D."/>
            <person name="Keri Z."/>
            <person name="LaButti K."/>
            <person name="Lipzen A."/>
            <person name="Lombard V."/>
            <person name="Magnuson J."/>
            <person name="Maillard F."/>
            <person name="Murat C."/>
            <person name="Nolan M."/>
            <person name="Ohm R.A."/>
            <person name="Pangilinan J."/>
            <person name="Pereira M.F."/>
            <person name="Perotto S."/>
            <person name="Peter M."/>
            <person name="Pfister S."/>
            <person name="Riley R."/>
            <person name="Sitrit Y."/>
            <person name="Stielow J.B."/>
            <person name="Szollosi G."/>
            <person name="Zifcakova L."/>
            <person name="Stursova M."/>
            <person name="Spatafora J.W."/>
            <person name="Tedersoo L."/>
            <person name="Vaario L.M."/>
            <person name="Yamada A."/>
            <person name="Yan M."/>
            <person name="Wang P."/>
            <person name="Xu J."/>
            <person name="Bruns T."/>
            <person name="Baldrian P."/>
            <person name="Vilgalys R."/>
            <person name="Dunand C."/>
            <person name="Henrissat B."/>
            <person name="Grigoriev I.V."/>
            <person name="Hibbett D."/>
            <person name="Nagy L.G."/>
            <person name="Martin F.M."/>
        </authorList>
    </citation>
    <scope>NUCLEOTIDE SEQUENCE</scope>
    <source>
        <strain evidence="2">UH-Tt-Lm1</strain>
    </source>
</reference>